<dbReference type="OrthoDB" id="3016366at2759"/>
<proteinExistence type="predicted"/>
<sequence>MPAQSTVDSRLQIGAIYLLLFIRDRDIDKGFHWALYHHRTLTGGYKFNVKQMGSGWICDSAPNNGIMHSFLLDGALCIGFCDPAEADALAWIDRVCLTEPPAPFDTFTCRTWTMHCVRGLIKQGFVKCDDPDALEQEAKAWGVLHHQSAHDGVMPRPINDSKVCKL</sequence>
<name>A0A4Q9MHV5_9APHY</name>
<dbReference type="AlphaFoldDB" id="A0A4Q9MHV5"/>
<organism evidence="1">
    <name type="scientific">Dichomitus squalens</name>
    <dbReference type="NCBI Taxonomy" id="114155"/>
    <lineage>
        <taxon>Eukaryota</taxon>
        <taxon>Fungi</taxon>
        <taxon>Dikarya</taxon>
        <taxon>Basidiomycota</taxon>
        <taxon>Agaricomycotina</taxon>
        <taxon>Agaricomycetes</taxon>
        <taxon>Polyporales</taxon>
        <taxon>Polyporaceae</taxon>
        <taxon>Dichomitus</taxon>
    </lineage>
</organism>
<accession>A0A4Q9MHV5</accession>
<protein>
    <submittedName>
        <fullName evidence="1">Uncharacterized protein</fullName>
    </submittedName>
</protein>
<evidence type="ECO:0000313" key="1">
    <source>
        <dbReference type="EMBL" id="TBU27054.1"/>
    </source>
</evidence>
<dbReference type="EMBL" id="ML143437">
    <property type="protein sequence ID" value="TBU27054.1"/>
    <property type="molecule type" value="Genomic_DNA"/>
</dbReference>
<dbReference type="Proteomes" id="UP000292957">
    <property type="component" value="Unassembled WGS sequence"/>
</dbReference>
<gene>
    <name evidence="1" type="ORF">BD311DRAFT_409049</name>
</gene>
<reference evidence="1" key="1">
    <citation type="submission" date="2019-01" db="EMBL/GenBank/DDBJ databases">
        <title>Draft genome sequences of three monokaryotic isolates of the white-rot basidiomycete fungus Dichomitus squalens.</title>
        <authorList>
            <consortium name="DOE Joint Genome Institute"/>
            <person name="Lopez S.C."/>
            <person name="Andreopoulos B."/>
            <person name="Pangilinan J."/>
            <person name="Lipzen A."/>
            <person name="Riley R."/>
            <person name="Ahrendt S."/>
            <person name="Ng V."/>
            <person name="Barry K."/>
            <person name="Daum C."/>
            <person name="Grigoriev I.V."/>
            <person name="Hilden K.S."/>
            <person name="Makela M.R."/>
            <person name="de Vries R.P."/>
        </authorList>
    </citation>
    <scope>NUCLEOTIDE SEQUENCE [LARGE SCALE GENOMIC DNA]</scope>
    <source>
        <strain evidence="1">OM18370.1</strain>
    </source>
</reference>